<dbReference type="Proteomes" id="UP000244248">
    <property type="component" value="Unassembled WGS sequence"/>
</dbReference>
<reference evidence="2 3" key="1">
    <citation type="submission" date="2018-04" db="EMBL/GenBank/DDBJ databases">
        <title>Novel species isolated from glacier.</title>
        <authorList>
            <person name="Liu Q."/>
            <person name="Xin Y.-H."/>
        </authorList>
    </citation>
    <scope>NUCLEOTIDE SEQUENCE [LARGE SCALE GENOMIC DNA]</scope>
    <source>
        <strain evidence="2 3">GT1R17</strain>
    </source>
</reference>
<evidence type="ECO:0000313" key="2">
    <source>
        <dbReference type="EMBL" id="PTU31485.1"/>
    </source>
</evidence>
<proteinExistence type="predicted"/>
<feature type="signal peptide" evidence="1">
    <location>
        <begin position="1"/>
        <end position="19"/>
    </location>
</feature>
<dbReference type="AlphaFoldDB" id="A0A2T5MFY9"/>
<keyword evidence="3" id="KW-1185">Reference proteome</keyword>
<dbReference type="InterPro" id="IPR023393">
    <property type="entry name" value="START-like_dom_sf"/>
</dbReference>
<dbReference type="SUPFAM" id="SSF55961">
    <property type="entry name" value="Bet v1-like"/>
    <property type="match status" value="1"/>
</dbReference>
<dbReference type="EMBL" id="QANS01000003">
    <property type="protein sequence ID" value="PTU31485.1"/>
    <property type="molecule type" value="Genomic_DNA"/>
</dbReference>
<evidence type="ECO:0000313" key="3">
    <source>
        <dbReference type="Proteomes" id="UP000244248"/>
    </source>
</evidence>
<evidence type="ECO:0000256" key="1">
    <source>
        <dbReference type="SAM" id="SignalP"/>
    </source>
</evidence>
<dbReference type="InterPro" id="IPR019587">
    <property type="entry name" value="Polyketide_cyclase/dehydratase"/>
</dbReference>
<accession>A0A2T5MFY9</accession>
<dbReference type="CDD" id="cd07818">
    <property type="entry name" value="SRPBCC_1"/>
    <property type="match status" value="1"/>
</dbReference>
<dbReference type="Pfam" id="PF10604">
    <property type="entry name" value="Polyketide_cyc2"/>
    <property type="match status" value="1"/>
</dbReference>
<dbReference type="RefSeq" id="WP_107940028.1">
    <property type="nucleotide sequence ID" value="NZ_QANS01000003.1"/>
</dbReference>
<name>A0A2T5MFY9_9GAMM</name>
<sequence length="174" mass="18969">MRKLLIIVLVAIAAVLGYAATKPDTFQVSRSVSIKAPPEKIFPLINNLHSWTTWSPYEKLDPAMKRSYSGPESGVGAAYSWEGNNTVGAGKMEVSESTPSSAVKFKLDFFKPFNTHNTAEFTLAAEGDSTTVTWTMDGPSPYISKVMGVFFNMDKMIGDAFTDGLNNLKGLSEQ</sequence>
<dbReference type="Gene3D" id="3.30.530.20">
    <property type="match status" value="1"/>
</dbReference>
<gene>
    <name evidence="2" type="ORF">CJD38_09120</name>
</gene>
<protein>
    <submittedName>
        <fullName evidence="2">Polyketide cyclase</fullName>
    </submittedName>
</protein>
<organism evidence="2 3">
    <name type="scientific">Stenotrophobium rhamnosiphilum</name>
    <dbReference type="NCBI Taxonomy" id="2029166"/>
    <lineage>
        <taxon>Bacteria</taxon>
        <taxon>Pseudomonadati</taxon>
        <taxon>Pseudomonadota</taxon>
        <taxon>Gammaproteobacteria</taxon>
        <taxon>Nevskiales</taxon>
        <taxon>Nevskiaceae</taxon>
        <taxon>Stenotrophobium</taxon>
    </lineage>
</organism>
<comment type="caution">
    <text evidence="2">The sequence shown here is derived from an EMBL/GenBank/DDBJ whole genome shotgun (WGS) entry which is preliminary data.</text>
</comment>
<feature type="chain" id="PRO_5015760572" evidence="1">
    <location>
        <begin position="20"/>
        <end position="174"/>
    </location>
</feature>
<keyword evidence="1" id="KW-0732">Signal</keyword>
<dbReference type="OrthoDB" id="9807923at2"/>